<dbReference type="Proteomes" id="UP000305674">
    <property type="component" value="Unassembled WGS sequence"/>
</dbReference>
<keyword evidence="9" id="KW-1185">Reference proteome</keyword>
<dbReference type="InterPro" id="IPR000620">
    <property type="entry name" value="EamA_dom"/>
</dbReference>
<dbReference type="GO" id="GO:0016020">
    <property type="term" value="C:membrane"/>
    <property type="evidence" value="ECO:0007669"/>
    <property type="project" value="UniProtKB-SubCell"/>
</dbReference>
<evidence type="ECO:0000256" key="4">
    <source>
        <dbReference type="ARBA" id="ARBA00022989"/>
    </source>
</evidence>
<dbReference type="Pfam" id="PF00892">
    <property type="entry name" value="EamA"/>
    <property type="match status" value="1"/>
</dbReference>
<evidence type="ECO:0000256" key="2">
    <source>
        <dbReference type="ARBA" id="ARBA00007362"/>
    </source>
</evidence>
<comment type="similarity">
    <text evidence="2">Belongs to the EamA transporter family.</text>
</comment>
<feature type="transmembrane region" description="Helical" evidence="6">
    <location>
        <begin position="6"/>
        <end position="25"/>
    </location>
</feature>
<dbReference type="RefSeq" id="WP_136851329.1">
    <property type="nucleotide sequence ID" value="NZ_SWCI01000001.1"/>
</dbReference>
<name>A0A4U1BNC2_9GAMM</name>
<dbReference type="EMBL" id="SWCI01000001">
    <property type="protein sequence ID" value="TKB51608.1"/>
    <property type="molecule type" value="Genomic_DNA"/>
</dbReference>
<dbReference type="PANTHER" id="PTHR32322:SF2">
    <property type="entry name" value="EAMA DOMAIN-CONTAINING PROTEIN"/>
    <property type="match status" value="1"/>
</dbReference>
<evidence type="ECO:0000259" key="7">
    <source>
        <dbReference type="Pfam" id="PF00892"/>
    </source>
</evidence>
<feature type="domain" description="EamA" evidence="7">
    <location>
        <begin position="3"/>
        <end position="109"/>
    </location>
</feature>
<accession>A0A4U1BNC2</accession>
<evidence type="ECO:0000313" key="9">
    <source>
        <dbReference type="Proteomes" id="UP000305674"/>
    </source>
</evidence>
<sequence length="134" mass="14355">MGILSFTGWQLTFGGLFLAPIALFCEGLPQSLTTTHLLGYGYLSLVGTALCYLLWFRGIEKLPVITTSFLGFLTSLSACLLGFFVLNQALSKMQLVGGLAIVSAIFLSTAKPRASRPLAISSQSELTGTRQDLC</sequence>
<dbReference type="SUPFAM" id="SSF103481">
    <property type="entry name" value="Multidrug resistance efflux transporter EmrE"/>
    <property type="match status" value="1"/>
</dbReference>
<evidence type="ECO:0000256" key="1">
    <source>
        <dbReference type="ARBA" id="ARBA00004141"/>
    </source>
</evidence>
<comment type="subcellular location">
    <subcellularLocation>
        <location evidence="1">Membrane</location>
        <topology evidence="1">Multi-pass membrane protein</topology>
    </subcellularLocation>
</comment>
<feature type="transmembrane region" description="Helical" evidence="6">
    <location>
        <begin position="37"/>
        <end position="56"/>
    </location>
</feature>
<protein>
    <recommendedName>
        <fullName evidence="7">EamA domain-containing protein</fullName>
    </recommendedName>
</protein>
<organism evidence="8 9">
    <name type="scientific">Ferrimonas sediminicola</name>
    <dbReference type="NCBI Taxonomy" id="2569538"/>
    <lineage>
        <taxon>Bacteria</taxon>
        <taxon>Pseudomonadati</taxon>
        <taxon>Pseudomonadota</taxon>
        <taxon>Gammaproteobacteria</taxon>
        <taxon>Alteromonadales</taxon>
        <taxon>Ferrimonadaceae</taxon>
        <taxon>Ferrimonas</taxon>
    </lineage>
</organism>
<comment type="caution">
    <text evidence="8">The sequence shown here is derived from an EMBL/GenBank/DDBJ whole genome shotgun (WGS) entry which is preliminary data.</text>
</comment>
<gene>
    <name evidence="8" type="ORF">FCL40_03365</name>
</gene>
<keyword evidence="4 6" id="KW-1133">Transmembrane helix</keyword>
<dbReference type="PANTHER" id="PTHR32322">
    <property type="entry name" value="INNER MEMBRANE TRANSPORTER"/>
    <property type="match status" value="1"/>
</dbReference>
<keyword evidence="5 6" id="KW-0472">Membrane</keyword>
<keyword evidence="3 6" id="KW-0812">Transmembrane</keyword>
<evidence type="ECO:0000256" key="3">
    <source>
        <dbReference type="ARBA" id="ARBA00022692"/>
    </source>
</evidence>
<reference evidence="8 9" key="1">
    <citation type="submission" date="2019-04" db="EMBL/GenBank/DDBJ databases">
        <authorList>
            <person name="Hwang J.C."/>
        </authorList>
    </citation>
    <scope>NUCLEOTIDE SEQUENCE [LARGE SCALE GENOMIC DNA]</scope>
    <source>
        <strain evidence="8 9">IMCC35001</strain>
    </source>
</reference>
<evidence type="ECO:0000313" key="8">
    <source>
        <dbReference type="EMBL" id="TKB51608.1"/>
    </source>
</evidence>
<proteinExistence type="inferred from homology"/>
<dbReference type="InterPro" id="IPR050638">
    <property type="entry name" value="AA-Vitamin_Transporters"/>
</dbReference>
<dbReference type="InterPro" id="IPR037185">
    <property type="entry name" value="EmrE-like"/>
</dbReference>
<dbReference type="AlphaFoldDB" id="A0A4U1BNC2"/>
<feature type="transmembrane region" description="Helical" evidence="6">
    <location>
        <begin position="62"/>
        <end position="86"/>
    </location>
</feature>
<evidence type="ECO:0000256" key="5">
    <source>
        <dbReference type="ARBA" id="ARBA00023136"/>
    </source>
</evidence>
<dbReference type="OrthoDB" id="5430053at2"/>
<evidence type="ECO:0000256" key="6">
    <source>
        <dbReference type="SAM" id="Phobius"/>
    </source>
</evidence>